<comment type="caution">
    <text evidence="1">The sequence shown here is derived from an EMBL/GenBank/DDBJ whole genome shotgun (WGS) entry which is preliminary data.</text>
</comment>
<reference evidence="1" key="1">
    <citation type="submission" date="2021-01" db="EMBL/GenBank/DDBJ databases">
        <title>Whole genome shotgun sequence of Actinoplanes rishiriensis NBRC 108556.</title>
        <authorList>
            <person name="Komaki H."/>
            <person name="Tamura T."/>
        </authorList>
    </citation>
    <scope>NUCLEOTIDE SEQUENCE</scope>
    <source>
        <strain evidence="1">NBRC 108556</strain>
    </source>
</reference>
<evidence type="ECO:0000313" key="2">
    <source>
        <dbReference type="Proteomes" id="UP000636960"/>
    </source>
</evidence>
<dbReference type="Proteomes" id="UP000636960">
    <property type="component" value="Unassembled WGS sequence"/>
</dbReference>
<gene>
    <name evidence="1" type="ORF">Ari01nite_28510</name>
</gene>
<accession>A0A919JUD9</accession>
<dbReference type="Gene3D" id="2.50.20.10">
    <property type="entry name" value="Lipoprotein localisation LolA/LolB/LppX"/>
    <property type="match status" value="1"/>
</dbReference>
<keyword evidence="2" id="KW-1185">Reference proteome</keyword>
<evidence type="ECO:0008006" key="3">
    <source>
        <dbReference type="Google" id="ProtNLM"/>
    </source>
</evidence>
<evidence type="ECO:0000313" key="1">
    <source>
        <dbReference type="EMBL" id="GIE95386.1"/>
    </source>
</evidence>
<proteinExistence type="predicted"/>
<dbReference type="EMBL" id="BOMV01000028">
    <property type="protein sequence ID" value="GIE95386.1"/>
    <property type="molecule type" value="Genomic_DNA"/>
</dbReference>
<protein>
    <recommendedName>
        <fullName evidence="3">Sigma E regulatory protein, MucB/RseB</fullName>
    </recommendedName>
</protein>
<sequence>MLGVFAVLAAIPVVLDVWPVRAAAVDVAALRERMITSTDQPHSGYAQSTGLLGLPALPNLSEVTALASGTTEMRSWYAAADRWRVDVLGPGTERDIYQTPGAQYIWDFGDNHLTGIEGDQPIRLPRASDLTPPELVRRVLGLAAGDRVEPLAAKRVAGVAAAGLRLVPGSADTTVAHVDMWADPDTGLPLQAEVTARGGTRPVFVTRFLEVHFTAPDPAVLVPPVRNPEIGFHVTEAPDILGLINRRRPVALPADLGGHARREGVPGLTAAAAYGTGLTSFVVTALPRRIGGQAYQRVAAFGTAVEVPAGAAALIATGLLTVLVVQTGERTYLAAGFVQPVVLQRAAADLARTVP</sequence>
<dbReference type="AlphaFoldDB" id="A0A919JUD9"/>
<name>A0A919JUD9_9ACTN</name>
<organism evidence="1 2">
    <name type="scientific">Paractinoplanes rishiriensis</name>
    <dbReference type="NCBI Taxonomy" id="1050105"/>
    <lineage>
        <taxon>Bacteria</taxon>
        <taxon>Bacillati</taxon>
        <taxon>Actinomycetota</taxon>
        <taxon>Actinomycetes</taxon>
        <taxon>Micromonosporales</taxon>
        <taxon>Micromonosporaceae</taxon>
        <taxon>Paractinoplanes</taxon>
    </lineage>
</organism>